<gene>
    <name evidence="11" type="ORF">NAF29_00435</name>
</gene>
<dbReference type="GO" id="GO:0052621">
    <property type="term" value="F:diguanylate cyclase activity"/>
    <property type="evidence" value="ECO:0007669"/>
    <property type="project" value="UniProtKB-EC"/>
</dbReference>
<keyword evidence="4" id="KW-1003">Cell membrane</keyword>
<dbReference type="PANTHER" id="PTHR45138:SF9">
    <property type="entry name" value="DIGUANYLATE CYCLASE DGCM-RELATED"/>
    <property type="match status" value="1"/>
</dbReference>
<reference evidence="11 12" key="1">
    <citation type="journal article" date="2013" name="Antonie Van Leeuwenhoek">
        <title>Echinimonas agarilytica gen. nov., sp. nov., a new gammaproteobacterium isolated from the sea urchin Strongylocentrotus intermedius.</title>
        <authorList>
            <person name="Nedashkovskaya O.I."/>
            <person name="Stenkova A.M."/>
            <person name="Zhukova N.V."/>
            <person name="Van Trappen S."/>
            <person name="Lee J.S."/>
            <person name="Kim S.B."/>
        </authorList>
    </citation>
    <scope>NUCLEOTIDE SEQUENCE [LARGE SCALE GENOMIC DNA]</scope>
    <source>
        <strain evidence="11 12">KMM 6351</strain>
    </source>
</reference>
<dbReference type="InterPro" id="IPR007895">
    <property type="entry name" value="MASE1"/>
</dbReference>
<dbReference type="InterPro" id="IPR043128">
    <property type="entry name" value="Rev_trsase/Diguanyl_cyclase"/>
</dbReference>
<evidence type="ECO:0000256" key="5">
    <source>
        <dbReference type="ARBA" id="ARBA00022692"/>
    </source>
</evidence>
<dbReference type="InterPro" id="IPR029787">
    <property type="entry name" value="Nucleotide_cyclase"/>
</dbReference>
<evidence type="ECO:0000256" key="9">
    <source>
        <dbReference type="SAM" id="Phobius"/>
    </source>
</evidence>
<evidence type="ECO:0000256" key="7">
    <source>
        <dbReference type="ARBA" id="ARBA00023136"/>
    </source>
</evidence>
<dbReference type="Proteomes" id="UP001165393">
    <property type="component" value="Unassembled WGS sequence"/>
</dbReference>
<dbReference type="GO" id="GO:0005886">
    <property type="term" value="C:plasma membrane"/>
    <property type="evidence" value="ECO:0007669"/>
    <property type="project" value="UniProtKB-SubCell"/>
</dbReference>
<dbReference type="InterPro" id="IPR000160">
    <property type="entry name" value="GGDEF_dom"/>
</dbReference>
<comment type="catalytic activity">
    <reaction evidence="8">
        <text>2 GTP = 3',3'-c-di-GMP + 2 diphosphate</text>
        <dbReference type="Rhea" id="RHEA:24898"/>
        <dbReference type="ChEBI" id="CHEBI:33019"/>
        <dbReference type="ChEBI" id="CHEBI:37565"/>
        <dbReference type="ChEBI" id="CHEBI:58805"/>
        <dbReference type="EC" id="2.7.7.65"/>
    </reaction>
</comment>
<comment type="cofactor">
    <cofactor evidence="1">
        <name>Mg(2+)</name>
        <dbReference type="ChEBI" id="CHEBI:18420"/>
    </cofactor>
</comment>
<dbReference type="GO" id="GO:0043709">
    <property type="term" value="P:cell adhesion involved in single-species biofilm formation"/>
    <property type="evidence" value="ECO:0007669"/>
    <property type="project" value="TreeGrafter"/>
</dbReference>
<feature type="transmembrane region" description="Helical" evidence="9">
    <location>
        <begin position="101"/>
        <end position="125"/>
    </location>
</feature>
<dbReference type="AlphaFoldDB" id="A0AA41W3U3"/>
<feature type="transmembrane region" description="Helical" evidence="9">
    <location>
        <begin position="223"/>
        <end position="243"/>
    </location>
</feature>
<feature type="transmembrane region" description="Helical" evidence="9">
    <location>
        <begin position="52"/>
        <end position="70"/>
    </location>
</feature>
<dbReference type="SMART" id="SM00267">
    <property type="entry name" value="GGDEF"/>
    <property type="match status" value="1"/>
</dbReference>
<dbReference type="Pfam" id="PF05231">
    <property type="entry name" value="MASE1"/>
    <property type="match status" value="1"/>
</dbReference>
<proteinExistence type="predicted"/>
<dbReference type="Gene3D" id="3.30.70.270">
    <property type="match status" value="1"/>
</dbReference>
<feature type="transmembrane region" description="Helical" evidence="9">
    <location>
        <begin position="21"/>
        <end position="46"/>
    </location>
</feature>
<dbReference type="NCBIfam" id="TIGR00254">
    <property type="entry name" value="GGDEF"/>
    <property type="match status" value="1"/>
</dbReference>
<feature type="transmembrane region" description="Helical" evidence="9">
    <location>
        <begin position="249"/>
        <end position="265"/>
    </location>
</feature>
<evidence type="ECO:0000313" key="11">
    <source>
        <dbReference type="EMBL" id="MCM2678138.1"/>
    </source>
</evidence>
<protein>
    <recommendedName>
        <fullName evidence="3">diguanylate cyclase</fullName>
        <ecNumber evidence="3">2.7.7.65</ecNumber>
    </recommendedName>
</protein>
<dbReference type="PANTHER" id="PTHR45138">
    <property type="entry name" value="REGULATORY COMPONENTS OF SENSORY TRANSDUCTION SYSTEM"/>
    <property type="match status" value="1"/>
</dbReference>
<feature type="transmembrane region" description="Helical" evidence="9">
    <location>
        <begin position="296"/>
        <end position="320"/>
    </location>
</feature>
<evidence type="ECO:0000256" key="2">
    <source>
        <dbReference type="ARBA" id="ARBA00004651"/>
    </source>
</evidence>
<dbReference type="CDD" id="cd01949">
    <property type="entry name" value="GGDEF"/>
    <property type="match status" value="1"/>
</dbReference>
<evidence type="ECO:0000256" key="6">
    <source>
        <dbReference type="ARBA" id="ARBA00022989"/>
    </source>
</evidence>
<keyword evidence="12" id="KW-1185">Reference proteome</keyword>
<dbReference type="InterPro" id="IPR050469">
    <property type="entry name" value="Diguanylate_Cyclase"/>
</dbReference>
<evidence type="ECO:0000256" key="8">
    <source>
        <dbReference type="ARBA" id="ARBA00034247"/>
    </source>
</evidence>
<keyword evidence="6 9" id="KW-1133">Transmembrane helix</keyword>
<evidence type="ECO:0000259" key="10">
    <source>
        <dbReference type="PROSITE" id="PS50887"/>
    </source>
</evidence>
<organism evidence="11 12">
    <name type="scientific">Echinimonas agarilytica</name>
    <dbReference type="NCBI Taxonomy" id="1215918"/>
    <lineage>
        <taxon>Bacteria</taxon>
        <taxon>Pseudomonadati</taxon>
        <taxon>Pseudomonadota</taxon>
        <taxon>Gammaproteobacteria</taxon>
        <taxon>Alteromonadales</taxon>
        <taxon>Echinimonadaceae</taxon>
        <taxon>Echinimonas</taxon>
    </lineage>
</organism>
<feature type="domain" description="GGDEF" evidence="10">
    <location>
        <begin position="360"/>
        <end position="487"/>
    </location>
</feature>
<dbReference type="EMBL" id="JAMQGP010000001">
    <property type="protein sequence ID" value="MCM2678138.1"/>
    <property type="molecule type" value="Genomic_DNA"/>
</dbReference>
<dbReference type="GO" id="GO:1902201">
    <property type="term" value="P:negative regulation of bacterial-type flagellum-dependent cell motility"/>
    <property type="evidence" value="ECO:0007669"/>
    <property type="project" value="TreeGrafter"/>
</dbReference>
<feature type="transmembrane region" description="Helical" evidence="9">
    <location>
        <begin position="272"/>
        <end position="290"/>
    </location>
</feature>
<name>A0AA41W3U3_9GAMM</name>
<accession>A0AA41W3U3</accession>
<evidence type="ECO:0000256" key="3">
    <source>
        <dbReference type="ARBA" id="ARBA00012528"/>
    </source>
</evidence>
<feature type="transmembrane region" description="Helical" evidence="9">
    <location>
        <begin position="183"/>
        <end position="202"/>
    </location>
</feature>
<evidence type="ECO:0000256" key="1">
    <source>
        <dbReference type="ARBA" id="ARBA00001946"/>
    </source>
</evidence>
<comment type="subcellular location">
    <subcellularLocation>
        <location evidence="2">Cell membrane</location>
        <topology evidence="2">Multi-pass membrane protein</topology>
    </subcellularLocation>
</comment>
<keyword evidence="5 9" id="KW-0812">Transmembrane</keyword>
<dbReference type="EC" id="2.7.7.65" evidence="3"/>
<dbReference type="FunFam" id="3.30.70.270:FF:000001">
    <property type="entry name" value="Diguanylate cyclase domain protein"/>
    <property type="match status" value="1"/>
</dbReference>
<comment type="caution">
    <text evidence="11">The sequence shown here is derived from an EMBL/GenBank/DDBJ whole genome shotgun (WGS) entry which is preliminary data.</text>
</comment>
<evidence type="ECO:0000256" key="4">
    <source>
        <dbReference type="ARBA" id="ARBA00022475"/>
    </source>
</evidence>
<dbReference type="Pfam" id="PF00990">
    <property type="entry name" value="GGDEF"/>
    <property type="match status" value="1"/>
</dbReference>
<dbReference type="RefSeq" id="WP_251259455.1">
    <property type="nucleotide sequence ID" value="NZ_JAMQGP010000001.1"/>
</dbReference>
<feature type="transmembrane region" description="Helical" evidence="9">
    <location>
        <begin position="137"/>
        <end position="163"/>
    </location>
</feature>
<dbReference type="PROSITE" id="PS50887">
    <property type="entry name" value="GGDEF"/>
    <property type="match status" value="1"/>
</dbReference>
<evidence type="ECO:0000313" key="12">
    <source>
        <dbReference type="Proteomes" id="UP001165393"/>
    </source>
</evidence>
<keyword evidence="7 9" id="KW-0472">Membrane</keyword>
<sequence>MSDLSIQFSIRDKLTAIQSYVLKHGLVQAALFIAAWLIVFGSGALLDVVNYASLWFPAAGLTFAVLVVVGWRSILPLMFCAVVGTFWTDSIYGLNTPPDELFVTGILFGVGHIASYYIGARLLLYISDTSLQNLPRLATCFLILSAVCSFLATISVLTALVWSGAIDDGSHVDTWLPFWIGDLAGMAVTAPIFCFIIAKLYPHPKFWIGEHLNQKSTTSFTEFLYKCSLGLGLLLVVMLLASISEAPEAAYAAFFLILPQMWITYTETPLRTSLSLALLSLAIALLVTPFDVMQFALVYQFVICVVAATTLYGLAVPALIADNRALRGMVLKDSLTQTTSRNELINRVEKELKQAQRQKSELCLIVFDLDKFKHINDKFGHVAGDRALISAADCAKDCLRETDILGRFGGDEFVVVLPFTSADAAVLTAERIRLRLTQVTVDHGVTLSGSFGVSAVTGVDSFNRAFERADKALYRAKDLGRNQVCCM</sequence>
<dbReference type="SUPFAM" id="SSF55073">
    <property type="entry name" value="Nucleotide cyclase"/>
    <property type="match status" value="1"/>
</dbReference>